<dbReference type="PROSITE" id="PS01124">
    <property type="entry name" value="HTH_ARAC_FAMILY_2"/>
    <property type="match status" value="1"/>
</dbReference>
<reference evidence="5 6" key="1">
    <citation type="submission" date="2013-05" db="EMBL/GenBank/DDBJ databases">
        <title>Genome assembly of Chondromyces apiculatus DSM 436.</title>
        <authorList>
            <person name="Sharma G."/>
            <person name="Khatri I."/>
            <person name="Kaur C."/>
            <person name="Mayilraj S."/>
            <person name="Subramanian S."/>
        </authorList>
    </citation>
    <scope>NUCLEOTIDE SEQUENCE [LARGE SCALE GENOMIC DNA]</scope>
    <source>
        <strain evidence="5 6">DSM 436</strain>
    </source>
</reference>
<protein>
    <submittedName>
        <fullName evidence="5">Transcriptional regulator, AraC family</fullName>
    </submittedName>
</protein>
<dbReference type="AlphaFoldDB" id="A0A017T5G4"/>
<dbReference type="InterPro" id="IPR018060">
    <property type="entry name" value="HTH_AraC"/>
</dbReference>
<keyword evidence="6" id="KW-1185">Reference proteome</keyword>
<sequence>MKRETRSFYEMAVRGAVERIFDQLDDALDLTALARTAALSPLHFHRIFRGMLGETPLELHRRLRMERAAHQLATGDAPVTRVAFDAGYETHESFTRAFGDHYGVSPSAFRLKASEARAACARAPQRELAARCGLHFHPGQRPELSLSFTNTKGEPAMHVDLKDLPEYRLAAIRHVGPYHHISEAFGRLGEIAGRAGLIRPPHTEMIALYHDDPEATAASALRSDAAISVPDDVILPEGVTEIRIPARRYACTTHVGPYTKLGDTWAQFMGSWLPQSGHRVSDGPSFEIYRNTPGETPPEELRTEIYLPIA</sequence>
<organism evidence="5 6">
    <name type="scientific">Chondromyces apiculatus DSM 436</name>
    <dbReference type="NCBI Taxonomy" id="1192034"/>
    <lineage>
        <taxon>Bacteria</taxon>
        <taxon>Pseudomonadati</taxon>
        <taxon>Myxococcota</taxon>
        <taxon>Polyangia</taxon>
        <taxon>Polyangiales</taxon>
        <taxon>Polyangiaceae</taxon>
        <taxon>Chondromyces</taxon>
    </lineage>
</organism>
<accession>A0A017T5G4</accession>
<dbReference type="InterPro" id="IPR018062">
    <property type="entry name" value="HTH_AraC-typ_CS"/>
</dbReference>
<proteinExistence type="predicted"/>
<dbReference type="InterPro" id="IPR010499">
    <property type="entry name" value="AraC_E-bd"/>
</dbReference>
<dbReference type="InterPro" id="IPR029442">
    <property type="entry name" value="GyrI-like"/>
</dbReference>
<evidence type="ECO:0000313" key="6">
    <source>
        <dbReference type="Proteomes" id="UP000019678"/>
    </source>
</evidence>
<dbReference type="Pfam" id="PF06445">
    <property type="entry name" value="GyrI-like"/>
    <property type="match status" value="1"/>
</dbReference>
<gene>
    <name evidence="5" type="ORF">CAP_5241</name>
</gene>
<dbReference type="InterPro" id="IPR050908">
    <property type="entry name" value="SmbC-like"/>
</dbReference>
<dbReference type="SMART" id="SM00871">
    <property type="entry name" value="AraC_E_bind"/>
    <property type="match status" value="1"/>
</dbReference>
<dbReference type="Proteomes" id="UP000019678">
    <property type="component" value="Unassembled WGS sequence"/>
</dbReference>
<evidence type="ECO:0000313" key="5">
    <source>
        <dbReference type="EMBL" id="EYF03811.1"/>
    </source>
</evidence>
<dbReference type="RefSeq" id="WP_052375888.1">
    <property type="nucleotide sequence ID" value="NZ_ASRX01000042.1"/>
</dbReference>
<dbReference type="InterPro" id="IPR011256">
    <property type="entry name" value="Reg_factor_effector_dom_sf"/>
</dbReference>
<dbReference type="SMART" id="SM00342">
    <property type="entry name" value="HTH_ARAC"/>
    <property type="match status" value="1"/>
</dbReference>
<comment type="caution">
    <text evidence="5">The sequence shown here is derived from an EMBL/GenBank/DDBJ whole genome shotgun (WGS) entry which is preliminary data.</text>
</comment>
<evidence type="ECO:0000256" key="3">
    <source>
        <dbReference type="ARBA" id="ARBA00023163"/>
    </source>
</evidence>
<dbReference type="SUPFAM" id="SSF46689">
    <property type="entry name" value="Homeodomain-like"/>
    <property type="match status" value="2"/>
</dbReference>
<dbReference type="STRING" id="1192034.CAP_5241"/>
<dbReference type="OrthoDB" id="5337216at2"/>
<keyword evidence="2" id="KW-0238">DNA-binding</keyword>
<dbReference type="EMBL" id="ASRX01000042">
    <property type="protein sequence ID" value="EYF03811.1"/>
    <property type="molecule type" value="Genomic_DNA"/>
</dbReference>
<dbReference type="Pfam" id="PF12833">
    <property type="entry name" value="HTH_18"/>
    <property type="match status" value="1"/>
</dbReference>
<evidence type="ECO:0000256" key="1">
    <source>
        <dbReference type="ARBA" id="ARBA00023015"/>
    </source>
</evidence>
<dbReference type="PANTHER" id="PTHR40055">
    <property type="entry name" value="TRANSCRIPTIONAL REGULATOR YGIV-RELATED"/>
    <property type="match status" value="1"/>
</dbReference>
<evidence type="ECO:0000259" key="4">
    <source>
        <dbReference type="PROSITE" id="PS01124"/>
    </source>
</evidence>
<dbReference type="SUPFAM" id="SSF55136">
    <property type="entry name" value="Probable bacterial effector-binding domain"/>
    <property type="match status" value="1"/>
</dbReference>
<dbReference type="Gene3D" id="3.20.80.10">
    <property type="entry name" value="Regulatory factor, effector binding domain"/>
    <property type="match status" value="1"/>
</dbReference>
<dbReference type="GO" id="GO:0043565">
    <property type="term" value="F:sequence-specific DNA binding"/>
    <property type="evidence" value="ECO:0007669"/>
    <property type="project" value="InterPro"/>
</dbReference>
<feature type="domain" description="HTH araC/xylS-type" evidence="4">
    <location>
        <begin position="14"/>
        <end position="112"/>
    </location>
</feature>
<dbReference type="Gene3D" id="1.10.10.60">
    <property type="entry name" value="Homeodomain-like"/>
    <property type="match status" value="2"/>
</dbReference>
<keyword evidence="3" id="KW-0804">Transcription</keyword>
<dbReference type="PROSITE" id="PS00041">
    <property type="entry name" value="HTH_ARAC_FAMILY_1"/>
    <property type="match status" value="1"/>
</dbReference>
<dbReference type="InterPro" id="IPR009057">
    <property type="entry name" value="Homeodomain-like_sf"/>
</dbReference>
<dbReference type="PANTHER" id="PTHR40055:SF1">
    <property type="entry name" value="TRANSCRIPTIONAL REGULATOR YGIV-RELATED"/>
    <property type="match status" value="1"/>
</dbReference>
<dbReference type="eggNOG" id="COG2207">
    <property type="taxonomic scope" value="Bacteria"/>
</dbReference>
<evidence type="ECO:0000256" key="2">
    <source>
        <dbReference type="ARBA" id="ARBA00023125"/>
    </source>
</evidence>
<name>A0A017T5G4_9BACT</name>
<dbReference type="eggNOG" id="COG3449">
    <property type="taxonomic scope" value="Bacteria"/>
</dbReference>
<dbReference type="GO" id="GO:0003700">
    <property type="term" value="F:DNA-binding transcription factor activity"/>
    <property type="evidence" value="ECO:0007669"/>
    <property type="project" value="InterPro"/>
</dbReference>
<keyword evidence="1" id="KW-0805">Transcription regulation</keyword>